<evidence type="ECO:0000313" key="6">
    <source>
        <dbReference type="Proteomes" id="UP000002051"/>
    </source>
</evidence>
<evidence type="ECO:0000313" key="7">
    <source>
        <dbReference type="Proteomes" id="UP000265566"/>
    </source>
</evidence>
<dbReference type="OrthoDB" id="1915155at2759"/>
<evidence type="ECO:0000313" key="4">
    <source>
        <dbReference type="EMBL" id="RHN47587.1"/>
    </source>
</evidence>
<reference evidence="2 6" key="1">
    <citation type="journal article" date="2011" name="Nature">
        <title>The Medicago genome provides insight into the evolution of rhizobial symbioses.</title>
        <authorList>
            <person name="Young N.D."/>
            <person name="Debelle F."/>
            <person name="Oldroyd G.E."/>
            <person name="Geurts R."/>
            <person name="Cannon S.B."/>
            <person name="Udvardi M.K."/>
            <person name="Benedito V.A."/>
            <person name="Mayer K.F."/>
            <person name="Gouzy J."/>
            <person name="Schoof H."/>
            <person name="Van de Peer Y."/>
            <person name="Proost S."/>
            <person name="Cook D.R."/>
            <person name="Meyers B.C."/>
            <person name="Spannagl M."/>
            <person name="Cheung F."/>
            <person name="De Mita S."/>
            <person name="Krishnakumar V."/>
            <person name="Gundlach H."/>
            <person name="Zhou S."/>
            <person name="Mudge J."/>
            <person name="Bharti A.K."/>
            <person name="Murray J.D."/>
            <person name="Naoumkina M.A."/>
            <person name="Rosen B."/>
            <person name="Silverstein K.A."/>
            <person name="Tang H."/>
            <person name="Rombauts S."/>
            <person name="Zhao P.X."/>
            <person name="Zhou P."/>
            <person name="Barbe V."/>
            <person name="Bardou P."/>
            <person name="Bechner M."/>
            <person name="Bellec A."/>
            <person name="Berger A."/>
            <person name="Berges H."/>
            <person name="Bidwell S."/>
            <person name="Bisseling T."/>
            <person name="Choisne N."/>
            <person name="Couloux A."/>
            <person name="Denny R."/>
            <person name="Deshpande S."/>
            <person name="Dai X."/>
            <person name="Doyle J.J."/>
            <person name="Dudez A.M."/>
            <person name="Farmer A.D."/>
            <person name="Fouteau S."/>
            <person name="Franken C."/>
            <person name="Gibelin C."/>
            <person name="Gish J."/>
            <person name="Goldstein S."/>
            <person name="Gonzalez A.J."/>
            <person name="Green P.J."/>
            <person name="Hallab A."/>
            <person name="Hartog M."/>
            <person name="Hua A."/>
            <person name="Humphray S.J."/>
            <person name="Jeong D.H."/>
            <person name="Jing Y."/>
            <person name="Jocker A."/>
            <person name="Kenton S.M."/>
            <person name="Kim D.J."/>
            <person name="Klee K."/>
            <person name="Lai H."/>
            <person name="Lang C."/>
            <person name="Lin S."/>
            <person name="Macmil S.L."/>
            <person name="Magdelenat G."/>
            <person name="Matthews L."/>
            <person name="McCorrison J."/>
            <person name="Monaghan E.L."/>
            <person name="Mun J.H."/>
            <person name="Najar F.Z."/>
            <person name="Nicholson C."/>
            <person name="Noirot C."/>
            <person name="O'Bleness M."/>
            <person name="Paule C.R."/>
            <person name="Poulain J."/>
            <person name="Prion F."/>
            <person name="Qin B."/>
            <person name="Qu C."/>
            <person name="Retzel E.F."/>
            <person name="Riddle C."/>
            <person name="Sallet E."/>
            <person name="Samain S."/>
            <person name="Samson N."/>
            <person name="Sanders I."/>
            <person name="Saurat O."/>
            <person name="Scarpelli C."/>
            <person name="Schiex T."/>
            <person name="Segurens B."/>
            <person name="Severin A.J."/>
            <person name="Sherrier D.J."/>
            <person name="Shi R."/>
            <person name="Sims S."/>
            <person name="Singer S.R."/>
            <person name="Sinharoy S."/>
            <person name="Sterck L."/>
            <person name="Viollet A."/>
            <person name="Wang B.B."/>
            <person name="Wang K."/>
            <person name="Wang M."/>
            <person name="Wang X."/>
            <person name="Warfsmann J."/>
            <person name="Weissenbach J."/>
            <person name="White D.D."/>
            <person name="White J.D."/>
            <person name="Wiley G.B."/>
            <person name="Wincker P."/>
            <person name="Xing Y."/>
            <person name="Yang L."/>
            <person name="Yao Z."/>
            <person name="Ying F."/>
            <person name="Zhai J."/>
            <person name="Zhou L."/>
            <person name="Zuber A."/>
            <person name="Denarie J."/>
            <person name="Dixon R.A."/>
            <person name="May G.D."/>
            <person name="Schwartz D.C."/>
            <person name="Rogers J."/>
            <person name="Quetier F."/>
            <person name="Town C.D."/>
            <person name="Roe B.A."/>
        </authorList>
    </citation>
    <scope>NUCLEOTIDE SEQUENCE [LARGE SCALE GENOMIC DNA]</scope>
    <source>
        <strain evidence="2">A17</strain>
        <strain evidence="5 6">cv. Jemalong A17</strain>
    </source>
</reference>
<dbReference type="AlphaFoldDB" id="G7L2P8"/>
<reference evidence="4" key="6">
    <citation type="journal article" date="2018" name="Nat. Plants">
        <title>Whole-genome landscape of Medicago truncatula symbiotic genes.</title>
        <authorList>
            <person name="Pecrix Y."/>
            <person name="Gamas P."/>
            <person name="Carrere S."/>
        </authorList>
    </citation>
    <scope>NUCLEOTIDE SEQUENCE</scope>
    <source>
        <tissue evidence="4">Leaves</tissue>
    </source>
</reference>
<proteinExistence type="evidence at transcript level"/>
<evidence type="ECO:0000313" key="3">
    <source>
        <dbReference type="EMBL" id="AFK39221.1"/>
    </source>
</evidence>
<dbReference type="PANTHER" id="PTHR15663">
    <property type="entry name" value="COMM DOMAIN-CONTAINING PROTEIN 9"/>
    <property type="match status" value="1"/>
</dbReference>
<dbReference type="InterPro" id="IPR017920">
    <property type="entry name" value="COMM"/>
</dbReference>
<sequence length="283" mass="32113">MEQEVQLQLQLQLHKLHCIKSEETLNHILSTLWNTRKTGLPPSQKSHFQSLLNLSSSSQLDPLLASLRWLIRIFVSRNLTHDQLLKFFPPHLPLQLQTILLLSFQNNRDCWNHDFSQQQDLLQWTDASCQVRTNVHPSFSSEPSSSMSTSLWPRQDSDSLARLNCGDLGVPTSPVAEVNVSGLPTCFQCDITSSENLVLEESLPHLKSMTWTMESRGSSPAERVAIISLKLHDYSKSTAGETDVKFQLTRDTLETMLKSMTFVGERLRAVETSSRLANKKQKQ</sequence>
<feature type="domain" description="COMM" evidence="1">
    <location>
        <begin position="202"/>
        <end position="260"/>
    </location>
</feature>
<reference evidence="5" key="4">
    <citation type="submission" date="2015-04" db="UniProtKB">
        <authorList>
            <consortium name="EnsemblPlants"/>
        </authorList>
    </citation>
    <scope>IDENTIFICATION</scope>
    <source>
        <strain evidence="5">cv. Jemalong A17</strain>
    </source>
</reference>
<keyword evidence="6" id="KW-1185">Reference proteome</keyword>
<dbReference type="Proteomes" id="UP000265566">
    <property type="component" value="Chromosome 7"/>
</dbReference>
<evidence type="ECO:0000313" key="5">
    <source>
        <dbReference type="EnsemblPlants" id="AES81006"/>
    </source>
</evidence>
<dbReference type="Gramene" id="rna42205">
    <property type="protein sequence ID" value="RHN47587.1"/>
    <property type="gene ID" value="gene42205"/>
</dbReference>
<organism evidence="2 6">
    <name type="scientific">Medicago truncatula</name>
    <name type="common">Barrel medic</name>
    <name type="synonym">Medicago tribuloides</name>
    <dbReference type="NCBI Taxonomy" id="3880"/>
    <lineage>
        <taxon>Eukaryota</taxon>
        <taxon>Viridiplantae</taxon>
        <taxon>Streptophyta</taxon>
        <taxon>Embryophyta</taxon>
        <taxon>Tracheophyta</taxon>
        <taxon>Spermatophyta</taxon>
        <taxon>Magnoliopsida</taxon>
        <taxon>eudicotyledons</taxon>
        <taxon>Gunneridae</taxon>
        <taxon>Pentapetalae</taxon>
        <taxon>rosids</taxon>
        <taxon>fabids</taxon>
        <taxon>Fabales</taxon>
        <taxon>Fabaceae</taxon>
        <taxon>Papilionoideae</taxon>
        <taxon>50 kb inversion clade</taxon>
        <taxon>NPAAA clade</taxon>
        <taxon>Hologalegina</taxon>
        <taxon>IRL clade</taxon>
        <taxon>Trifolieae</taxon>
        <taxon>Medicago</taxon>
    </lineage>
</organism>
<evidence type="ECO:0000313" key="2">
    <source>
        <dbReference type="EMBL" id="AES81006.1"/>
    </source>
</evidence>
<reference evidence="7" key="5">
    <citation type="journal article" date="2018" name="Nat. Plants">
        <title>Whole-genome landscape of Medicago truncatula symbiotic genes.</title>
        <authorList>
            <person name="Pecrix Y."/>
            <person name="Staton S.E."/>
            <person name="Sallet E."/>
            <person name="Lelandais-Briere C."/>
            <person name="Moreau S."/>
            <person name="Carrere S."/>
            <person name="Blein T."/>
            <person name="Jardinaud M.F."/>
            <person name="Latrasse D."/>
            <person name="Zouine M."/>
            <person name="Zahm M."/>
            <person name="Kreplak J."/>
            <person name="Mayjonade B."/>
            <person name="Satge C."/>
            <person name="Perez M."/>
            <person name="Cauet S."/>
            <person name="Marande W."/>
            <person name="Chantry-Darmon C."/>
            <person name="Lopez-Roques C."/>
            <person name="Bouchez O."/>
            <person name="Berard A."/>
            <person name="Debelle F."/>
            <person name="Munos S."/>
            <person name="Bendahmane A."/>
            <person name="Berges H."/>
            <person name="Niebel A."/>
            <person name="Buitink J."/>
            <person name="Frugier F."/>
            <person name="Benhamed M."/>
            <person name="Crespi M."/>
            <person name="Gouzy J."/>
            <person name="Gamas P."/>
        </authorList>
    </citation>
    <scope>NUCLEOTIDE SEQUENCE [LARGE SCALE GENOMIC DNA]</scope>
    <source>
        <strain evidence="7">cv. Jemalong A17</strain>
    </source>
</reference>
<dbReference type="EMBL" id="BT139426">
    <property type="protein sequence ID" value="AFK39221.1"/>
    <property type="molecule type" value="mRNA"/>
</dbReference>
<dbReference type="EMBL" id="PSQE01000007">
    <property type="protein sequence ID" value="RHN47587.1"/>
    <property type="molecule type" value="Genomic_DNA"/>
</dbReference>
<accession>G7L2P8</accession>
<dbReference type="EMBL" id="CM001223">
    <property type="protein sequence ID" value="AES81006.1"/>
    <property type="molecule type" value="Genomic_DNA"/>
</dbReference>
<evidence type="ECO:0000259" key="1">
    <source>
        <dbReference type="Pfam" id="PF07258"/>
    </source>
</evidence>
<gene>
    <name evidence="5" type="primary">11429019</name>
    <name evidence="2" type="ordered locus">MTR_7g087480</name>
    <name evidence="4" type="ORF">MtrunA17_Chr7g0254601</name>
</gene>
<dbReference type="Proteomes" id="UP000002051">
    <property type="component" value="Unassembled WGS sequence"/>
</dbReference>
<dbReference type="Pfam" id="PF07258">
    <property type="entry name" value="COMM_domain"/>
    <property type="match status" value="1"/>
</dbReference>
<name>G7L2P8_MEDTR</name>
<reference evidence="2 6" key="3">
    <citation type="journal article" date="2014" name="BMC Genomics">
        <title>An improved genome release (version Mt4.0) for the model legume Medicago truncatula.</title>
        <authorList>
            <person name="Tang H."/>
            <person name="Krishnakumar V."/>
            <person name="Bidwell S."/>
            <person name="Rosen B."/>
            <person name="Chan A."/>
            <person name="Zhou S."/>
            <person name="Gentzbittel L."/>
            <person name="Childs K.L."/>
            <person name="Yandell M."/>
            <person name="Gundlach H."/>
            <person name="Mayer K.F."/>
            <person name="Schwartz D.C."/>
            <person name="Town C.D."/>
        </authorList>
    </citation>
    <scope>GENOME REANNOTATION</scope>
    <source>
        <strain evidence="5 6">cv. Jemalong A17</strain>
    </source>
</reference>
<dbReference type="HOGENOM" id="CLU_1020624_0_0_1"/>
<dbReference type="PANTHER" id="PTHR15663:SF6">
    <property type="entry name" value="COMM DOMAIN-CONTAINING PROTEIN-RELATED"/>
    <property type="match status" value="1"/>
</dbReference>
<dbReference type="eggNOG" id="ENOG502R7VD">
    <property type="taxonomic scope" value="Eukaryota"/>
</dbReference>
<dbReference type="EnsemblPlants" id="AES81006">
    <property type="protein sequence ID" value="AES81006"/>
    <property type="gene ID" value="MTR_7g087480"/>
</dbReference>
<dbReference type="KEGG" id="mtr:11429019"/>
<dbReference type="PaxDb" id="3880-AES81006"/>
<dbReference type="STRING" id="3880.G7L2P8"/>
<reference evidence="3" key="2">
    <citation type="submission" date="2012-05" db="EMBL/GenBank/DDBJ databases">
        <authorList>
            <person name="Krishnakumar V."/>
            <person name="Cheung F."/>
            <person name="Xiao Y."/>
            <person name="Chan A."/>
            <person name="Moskal W.A."/>
            <person name="Town C.D."/>
        </authorList>
    </citation>
    <scope>NUCLEOTIDE SEQUENCE</scope>
</reference>
<protein>
    <submittedName>
        <fullName evidence="4">Putative COMM domain-containing protein</fullName>
    </submittedName>
</protein>
<dbReference type="InterPro" id="IPR037360">
    <property type="entry name" value="COMMD9"/>
</dbReference>
<dbReference type="OMA" id="KCVHENF"/>